<name>A0A1D8JKR7_CAMJU</name>
<protein>
    <recommendedName>
        <fullName evidence="3">NTPase</fullName>
    </recommendedName>
</protein>
<dbReference type="RefSeq" id="WP_002896874.1">
    <property type="nucleotide sequence ID" value="NZ_CAJGYD010000104.1"/>
</dbReference>
<dbReference type="EMBL" id="CP017418">
    <property type="protein sequence ID" value="AOV09431.1"/>
    <property type="molecule type" value="Genomic_DNA"/>
</dbReference>
<reference evidence="1" key="1">
    <citation type="submission" date="2016-09" db="EMBL/GenBank/DDBJ databases">
        <title>Complete genome of Campylobacter jejuni subsp. jejuni str. MTVDSCj07, Isolated from a Naturally Colonized Farm-Raised Chicken.</title>
        <authorList>
            <person name="Taveirne M.E."/>
            <person name="Parker C.T."/>
            <person name="Huynh S."/>
            <person name="DiRita V.J."/>
        </authorList>
    </citation>
    <scope>NUCLEOTIDE SEQUENCE</scope>
    <source>
        <strain evidence="1">MTVDSCj07</strain>
        <plasmid evidence="1">pMTVDSCj07-1</plasmid>
    </source>
</reference>
<evidence type="ECO:0000313" key="2">
    <source>
        <dbReference type="EMBL" id="AOV09431.1"/>
    </source>
</evidence>
<dbReference type="EMBL" id="CP017416">
    <property type="protein sequence ID" value="AOV09305.1"/>
    <property type="molecule type" value="Genomic_DNA"/>
</dbReference>
<sequence>MEKDYKIKVTDVSELNEQYKEAIQEGTYEGEDVNKFFNTIKTFDIAESLLKKDFSNQYIKFDIITDKEKIPLNIRLGDKNFEKGIEHLINIGSSKISKENINPEIKKDLNNQLGTYKPKVYDEMLDGTFKALKNLSEVANKDIGVMISEFANSYSETREKFEKKQINKKSFFKEKMNEFFKKN</sequence>
<geneLocation type="plasmid" evidence="1">
    <name>pMTVDSCj07-1</name>
</geneLocation>
<accession>A0A1D8JKR7</accession>
<evidence type="ECO:0008006" key="3">
    <source>
        <dbReference type="Google" id="ProtNLM"/>
    </source>
</evidence>
<reference evidence="2" key="2">
    <citation type="submission" date="2016-09" db="EMBL/GenBank/DDBJ databases">
        <title>Complete genome of Campylobacter jejuni subsp. jejuni str.MTVDSCj13, Isolated from a Naturally Colonized Farm-Raised Chicken.</title>
        <authorList>
            <person name="Taveirne M.E."/>
            <person name="Parker C.T."/>
            <person name="Huynh S."/>
            <person name="DiRita V.J."/>
        </authorList>
    </citation>
    <scope>NUCLEOTIDE SEQUENCE</scope>
    <source>
        <strain evidence="2">MTVDSCj13</strain>
        <plasmid evidence="2">pMTVDSCj13-1</plasmid>
    </source>
</reference>
<keyword evidence="1" id="KW-0614">Plasmid</keyword>
<proteinExistence type="predicted"/>
<evidence type="ECO:0000313" key="1">
    <source>
        <dbReference type="EMBL" id="AOV09305.1"/>
    </source>
</evidence>
<geneLocation type="plasmid" evidence="2">
    <name>pMTVDSCj13-1</name>
</geneLocation>
<dbReference type="AlphaFoldDB" id="A0A1D8JKR7"/>
<gene>
    <name evidence="1" type="ORF">MTVDSCj07_a0009</name>
    <name evidence="2" type="ORF">MTVDSCj13_a0008</name>
</gene>
<organism evidence="1">
    <name type="scientific">Campylobacter jejuni</name>
    <dbReference type="NCBI Taxonomy" id="197"/>
    <lineage>
        <taxon>Bacteria</taxon>
        <taxon>Pseudomonadati</taxon>
        <taxon>Campylobacterota</taxon>
        <taxon>Epsilonproteobacteria</taxon>
        <taxon>Campylobacterales</taxon>
        <taxon>Campylobacteraceae</taxon>
        <taxon>Campylobacter</taxon>
    </lineage>
</organism>